<keyword evidence="1" id="KW-0732">Signal</keyword>
<dbReference type="Proteomes" id="UP000701801">
    <property type="component" value="Unassembled WGS sequence"/>
</dbReference>
<name>A0A9N9LVM7_9HELO</name>
<feature type="signal peptide" evidence="1">
    <location>
        <begin position="1"/>
        <end position="18"/>
    </location>
</feature>
<dbReference type="AlphaFoldDB" id="A0A9N9LVM7"/>
<evidence type="ECO:0000256" key="1">
    <source>
        <dbReference type="SAM" id="SignalP"/>
    </source>
</evidence>
<dbReference type="EMBL" id="CAJVRM010000396">
    <property type="protein sequence ID" value="CAG8980562.1"/>
    <property type="molecule type" value="Genomic_DNA"/>
</dbReference>
<gene>
    <name evidence="2" type="ORF">HYALB_00002560</name>
</gene>
<comment type="caution">
    <text evidence="2">The sequence shown here is derived from an EMBL/GenBank/DDBJ whole genome shotgun (WGS) entry which is preliminary data.</text>
</comment>
<dbReference type="OrthoDB" id="3509453at2759"/>
<accession>A0A9N9LVM7</accession>
<evidence type="ECO:0000313" key="3">
    <source>
        <dbReference type="Proteomes" id="UP000701801"/>
    </source>
</evidence>
<feature type="chain" id="PRO_5040395951" evidence="1">
    <location>
        <begin position="19"/>
        <end position="153"/>
    </location>
</feature>
<keyword evidence="3" id="KW-1185">Reference proteome</keyword>
<evidence type="ECO:0000313" key="2">
    <source>
        <dbReference type="EMBL" id="CAG8980562.1"/>
    </source>
</evidence>
<sequence>MLSKLTVAFAALLGVVAAVPPGGSTLPSTLIISVVDASGAVLGTLNGYGNFSSPGPSYPYRAYPTTDEYARITAYNRCSASDVLACGGGTDGSFYQLGGNVVLDGTDGTWSVDARTDAAGGVDAFGRPYGIPVHVGSSAGAIPVTLRARAASG</sequence>
<reference evidence="2" key="1">
    <citation type="submission" date="2021-07" db="EMBL/GenBank/DDBJ databases">
        <authorList>
            <person name="Durling M."/>
        </authorList>
    </citation>
    <scope>NUCLEOTIDE SEQUENCE</scope>
</reference>
<proteinExistence type="predicted"/>
<organism evidence="2 3">
    <name type="scientific">Hymenoscyphus albidus</name>
    <dbReference type="NCBI Taxonomy" id="595503"/>
    <lineage>
        <taxon>Eukaryota</taxon>
        <taxon>Fungi</taxon>
        <taxon>Dikarya</taxon>
        <taxon>Ascomycota</taxon>
        <taxon>Pezizomycotina</taxon>
        <taxon>Leotiomycetes</taxon>
        <taxon>Helotiales</taxon>
        <taxon>Helotiaceae</taxon>
        <taxon>Hymenoscyphus</taxon>
    </lineage>
</organism>
<protein>
    <submittedName>
        <fullName evidence="2">Uncharacterized protein</fullName>
    </submittedName>
</protein>